<evidence type="ECO:0000313" key="2">
    <source>
        <dbReference type="RefSeq" id="XP_033306877.1"/>
    </source>
</evidence>
<name>A0A6P8MW63_9HYME</name>
<organism evidence="1 2">
    <name type="scientific">Bombus bifarius</name>
    <dbReference type="NCBI Taxonomy" id="103933"/>
    <lineage>
        <taxon>Eukaryota</taxon>
        <taxon>Metazoa</taxon>
        <taxon>Ecdysozoa</taxon>
        <taxon>Arthropoda</taxon>
        <taxon>Hexapoda</taxon>
        <taxon>Insecta</taxon>
        <taxon>Pterygota</taxon>
        <taxon>Neoptera</taxon>
        <taxon>Endopterygota</taxon>
        <taxon>Hymenoptera</taxon>
        <taxon>Apocrita</taxon>
        <taxon>Aculeata</taxon>
        <taxon>Apoidea</taxon>
        <taxon>Anthophila</taxon>
        <taxon>Apidae</taxon>
        <taxon>Bombus</taxon>
        <taxon>Pyrobombus</taxon>
    </lineage>
</organism>
<keyword evidence="1" id="KW-1185">Reference proteome</keyword>
<dbReference type="CTD" id="36780"/>
<proteinExistence type="predicted"/>
<dbReference type="Gene3D" id="3.40.50.1820">
    <property type="entry name" value="alpha/beta hydrolase"/>
    <property type="match status" value="1"/>
</dbReference>
<reference evidence="2" key="1">
    <citation type="submission" date="2025-08" db="UniProtKB">
        <authorList>
            <consortium name="RefSeq"/>
        </authorList>
    </citation>
    <scope>IDENTIFICATION</scope>
    <source>
        <tissue evidence="2">Muscle</tissue>
    </source>
</reference>
<dbReference type="KEGG" id="bbif:117209230"/>
<evidence type="ECO:0000313" key="1">
    <source>
        <dbReference type="Proteomes" id="UP000515164"/>
    </source>
</evidence>
<dbReference type="SUPFAM" id="SSF53474">
    <property type="entry name" value="alpha/beta-Hydrolases"/>
    <property type="match status" value="1"/>
</dbReference>
<dbReference type="Proteomes" id="UP000515164">
    <property type="component" value="Unplaced"/>
</dbReference>
<accession>A0A6P8MW63</accession>
<dbReference type="GeneID" id="117209230"/>
<dbReference type="AlphaFoldDB" id="A0A6P8MW63"/>
<dbReference type="RefSeq" id="XP_033306877.1">
    <property type="nucleotide sequence ID" value="XM_033450986.1"/>
</dbReference>
<gene>
    <name evidence="2" type="primary">LOC117209230</name>
</gene>
<sequence length="81" mass="9594">MQRMLTDFWVSFATNEVSNIGGVQWPRLNPNEKLFHYLYIAGSDKIQMGRSINFDQKDFWNSVNFNENKLYTASDILREEL</sequence>
<dbReference type="InterPro" id="IPR029058">
    <property type="entry name" value="AB_hydrolase_fold"/>
</dbReference>
<protein>
    <submittedName>
        <fullName evidence="2">Venom carboxylesterase-6-like</fullName>
    </submittedName>
</protein>